<keyword evidence="1" id="KW-0812">Transmembrane</keyword>
<dbReference type="AlphaFoldDB" id="A0A5C5VM79"/>
<keyword evidence="3" id="KW-1185">Reference proteome</keyword>
<accession>A0A5C5VM79</accession>
<evidence type="ECO:0000256" key="1">
    <source>
        <dbReference type="SAM" id="Phobius"/>
    </source>
</evidence>
<proteinExistence type="predicted"/>
<dbReference type="EMBL" id="SJPF01000001">
    <property type="protein sequence ID" value="TWT38859.1"/>
    <property type="molecule type" value="Genomic_DNA"/>
</dbReference>
<name>A0A5C5VM79_9BACT</name>
<dbReference type="Proteomes" id="UP000318878">
    <property type="component" value="Unassembled WGS sequence"/>
</dbReference>
<organism evidence="2 3">
    <name type="scientific">Blastopirellula retiformator</name>
    <dbReference type="NCBI Taxonomy" id="2527970"/>
    <lineage>
        <taxon>Bacteria</taxon>
        <taxon>Pseudomonadati</taxon>
        <taxon>Planctomycetota</taxon>
        <taxon>Planctomycetia</taxon>
        <taxon>Pirellulales</taxon>
        <taxon>Pirellulaceae</taxon>
        <taxon>Blastopirellula</taxon>
    </lineage>
</organism>
<feature type="transmembrane region" description="Helical" evidence="1">
    <location>
        <begin position="93"/>
        <end position="114"/>
    </location>
</feature>
<dbReference type="RefSeq" id="WP_146429083.1">
    <property type="nucleotide sequence ID" value="NZ_SJPF01000001.1"/>
</dbReference>
<sequence>MNEHERIERQRQIDLLVDGELSAKQEQDLLTKLEQTGAWRDCALSFVENQVLRQAMPPVVDSHPVAFSPATESPVAAPILHGARGWDGRTGQLAALAASVLIAFIAGQMAAPWMTGPAGGGTNGTGGEALAVSNNSENIPQERPLFVNYRSGDGVDRVPIAIDESKPFNPNAPFPTSFGMSPAELQQLSDEGRAIQQKQQWLPVKLQDGREAVVPVQELYIQPPPKHYFP</sequence>
<gene>
    <name evidence="2" type="ORF">Enr8_05530</name>
</gene>
<evidence type="ECO:0000313" key="2">
    <source>
        <dbReference type="EMBL" id="TWT38859.1"/>
    </source>
</evidence>
<evidence type="ECO:0000313" key="3">
    <source>
        <dbReference type="Proteomes" id="UP000318878"/>
    </source>
</evidence>
<reference evidence="2 3" key="1">
    <citation type="submission" date="2019-02" db="EMBL/GenBank/DDBJ databases">
        <title>Deep-cultivation of Planctomycetes and their phenomic and genomic characterization uncovers novel biology.</title>
        <authorList>
            <person name="Wiegand S."/>
            <person name="Jogler M."/>
            <person name="Boedeker C."/>
            <person name="Pinto D."/>
            <person name="Vollmers J."/>
            <person name="Rivas-Marin E."/>
            <person name="Kohn T."/>
            <person name="Peeters S.H."/>
            <person name="Heuer A."/>
            <person name="Rast P."/>
            <person name="Oberbeckmann S."/>
            <person name="Bunk B."/>
            <person name="Jeske O."/>
            <person name="Meyerdierks A."/>
            <person name="Storesund J.E."/>
            <person name="Kallscheuer N."/>
            <person name="Luecker S."/>
            <person name="Lage O.M."/>
            <person name="Pohl T."/>
            <person name="Merkel B.J."/>
            <person name="Hornburger P."/>
            <person name="Mueller R.-W."/>
            <person name="Bruemmer F."/>
            <person name="Labrenz M."/>
            <person name="Spormann A.M."/>
            <person name="Op Den Camp H."/>
            <person name="Overmann J."/>
            <person name="Amann R."/>
            <person name="Jetten M.S.M."/>
            <person name="Mascher T."/>
            <person name="Medema M.H."/>
            <person name="Devos D.P."/>
            <person name="Kaster A.-K."/>
            <person name="Ovreas L."/>
            <person name="Rohde M."/>
            <person name="Galperin M.Y."/>
            <person name="Jogler C."/>
        </authorList>
    </citation>
    <scope>NUCLEOTIDE SEQUENCE [LARGE SCALE GENOMIC DNA]</scope>
    <source>
        <strain evidence="2 3">Enr8</strain>
    </source>
</reference>
<keyword evidence="1" id="KW-1133">Transmembrane helix</keyword>
<keyword evidence="1" id="KW-0472">Membrane</keyword>
<dbReference type="OrthoDB" id="271784at2"/>
<comment type="caution">
    <text evidence="2">The sequence shown here is derived from an EMBL/GenBank/DDBJ whole genome shotgun (WGS) entry which is preliminary data.</text>
</comment>
<protein>
    <submittedName>
        <fullName evidence="2">Uncharacterized protein</fullName>
    </submittedName>
</protein>